<dbReference type="Gene3D" id="2.60.40.10">
    <property type="entry name" value="Immunoglobulins"/>
    <property type="match status" value="1"/>
</dbReference>
<proteinExistence type="predicted"/>
<dbReference type="InterPro" id="IPR032260">
    <property type="entry name" value="DUF5060"/>
</dbReference>
<dbReference type="Gene3D" id="3.20.20.80">
    <property type="entry name" value="Glycosidases"/>
    <property type="match status" value="1"/>
</dbReference>
<accession>A0AA49GR48</accession>
<reference evidence="3" key="1">
    <citation type="journal article" date="2023" name="Comput. Struct. Biotechnol. J.">
        <title>Discovery of a novel marine Bacteroidetes with a rich repertoire of carbohydrate-active enzymes.</title>
        <authorList>
            <person name="Chen B."/>
            <person name="Liu G."/>
            <person name="Chen Q."/>
            <person name="Wang H."/>
            <person name="Liu L."/>
            <person name="Tang K."/>
        </authorList>
    </citation>
    <scope>NUCLEOTIDE SEQUENCE</scope>
    <source>
        <strain evidence="3">TK19036</strain>
    </source>
</reference>
<dbReference type="EMBL" id="CP120682">
    <property type="protein sequence ID" value="WKN39017.1"/>
    <property type="molecule type" value="Genomic_DNA"/>
</dbReference>
<reference evidence="3" key="2">
    <citation type="journal article" date="2024" name="Antonie Van Leeuwenhoek">
        <title>Roseihalotalea indica gen. nov., sp. nov., a halophilic Bacteroidetes from mesopelagic Southwest Indian Ocean with higher carbohydrate metabolic potential.</title>
        <authorList>
            <person name="Chen B."/>
            <person name="Zhang M."/>
            <person name="Lin D."/>
            <person name="Ye J."/>
            <person name="Tang K."/>
        </authorList>
    </citation>
    <scope>NUCLEOTIDE SEQUENCE</scope>
    <source>
        <strain evidence="3">TK19036</strain>
    </source>
</reference>
<evidence type="ECO:0000259" key="1">
    <source>
        <dbReference type="Pfam" id="PF13204"/>
    </source>
</evidence>
<dbReference type="AlphaFoldDB" id="A0AA49GR48"/>
<protein>
    <submittedName>
        <fullName evidence="3">DUF5060 domain-containing protein</fullName>
    </submittedName>
</protein>
<organism evidence="3">
    <name type="scientific">Roseihalotalea indica</name>
    <dbReference type="NCBI Taxonomy" id="2867963"/>
    <lineage>
        <taxon>Bacteria</taxon>
        <taxon>Pseudomonadati</taxon>
        <taxon>Bacteroidota</taxon>
        <taxon>Cytophagia</taxon>
        <taxon>Cytophagales</taxon>
        <taxon>Catalimonadaceae</taxon>
        <taxon>Roseihalotalea</taxon>
    </lineage>
</organism>
<evidence type="ECO:0000259" key="2">
    <source>
        <dbReference type="Pfam" id="PF16586"/>
    </source>
</evidence>
<sequence>MPTQSLLLNTTTTLFFFLALWCPVRAQEVLSQDQPEALHRGIYELTLNTTGEAGNPYYKITFAVTFTRPDGSAVVAEGFFDGGNAFKVRAYCDTPGTWKWASSSNNVGLDGKSGTFEVVPSDLKGKLRQHPDDPYQFAYDNGDWFLHIGDTGYRFVVASEPYWKEYIDQAVEMGATKIRTWFAMDRGKVDALFTANGRDLSLFYWKEIERRILYTLRKHPDIVLQLIPYAEDTDRIRAYRAGDEAAQLIARYSQARWSSFPNVQWTITNDRKVLQQDTLSGREVHYDDINVMGEDMAKREPWGTLITNHQSRFNGYDHVDEAWSNLISLEDLDQVGGELILEYREKRKQPIVLDEDRYELYRYPMHARYYFRRFMWASLLSGGHATYGGLKTYLPYGGQNYSGPESSVAVGPEPYQGLDQGVSGYFDANRKGMLHQGGHDFRHIHAFFEHTGLTLVNMEPDDAFVGDDPYRWKCAHNDSTYIIYLANPSGTEPGTDYPKTEAPDVTLTLPRGSFSVTWFDPDSGAWYRDNNVEGSGQLTLKAPGSEDWIVLLQKL</sequence>
<name>A0AA49GR48_9BACT</name>
<dbReference type="InterPro" id="IPR013783">
    <property type="entry name" value="Ig-like_fold"/>
</dbReference>
<gene>
    <name evidence="3" type="ORF">K4G66_09915</name>
</gene>
<dbReference type="Pfam" id="PF16586">
    <property type="entry name" value="DUF5060"/>
    <property type="match status" value="1"/>
</dbReference>
<feature type="domain" description="Apiosidase-like catalytic" evidence="1">
    <location>
        <begin position="137"/>
        <end position="389"/>
    </location>
</feature>
<feature type="domain" description="DUF5060" evidence="2">
    <location>
        <begin position="43"/>
        <end position="105"/>
    </location>
</feature>
<dbReference type="Pfam" id="PF13204">
    <property type="entry name" value="Apiosidase"/>
    <property type="match status" value="1"/>
</dbReference>
<dbReference type="InterPro" id="IPR025277">
    <property type="entry name" value="Apiosidase-like_cat_dom"/>
</dbReference>
<evidence type="ECO:0000313" key="3">
    <source>
        <dbReference type="EMBL" id="WKN39017.1"/>
    </source>
</evidence>